<feature type="transmembrane region" description="Helical" evidence="6">
    <location>
        <begin position="41"/>
        <end position="61"/>
    </location>
</feature>
<evidence type="ECO:0000259" key="7">
    <source>
        <dbReference type="Pfam" id="PF01061"/>
    </source>
</evidence>
<evidence type="ECO:0000256" key="3">
    <source>
        <dbReference type="ARBA" id="ARBA00022692"/>
    </source>
</evidence>
<keyword evidence="4 6" id="KW-1133">Transmembrane helix</keyword>
<dbReference type="Proteomes" id="UP000290560">
    <property type="component" value="Unassembled WGS sequence"/>
</dbReference>
<dbReference type="Proteomes" id="UP000287651">
    <property type="component" value="Unassembled WGS sequence"/>
</dbReference>
<reference evidence="9" key="2">
    <citation type="journal article" date="2018" name="Data Brief">
        <title>Genome sequence data from 17 accessions of Ensete ventricosum, a staple food crop for millions in Ethiopia.</title>
        <authorList>
            <person name="Yemataw Z."/>
            <person name="Muzemil S."/>
            <person name="Ambachew D."/>
            <person name="Tripathi L."/>
            <person name="Tesfaye K."/>
            <person name="Chala A."/>
            <person name="Farbos A."/>
            <person name="O'Neill P."/>
            <person name="Moore K."/>
            <person name="Grant M."/>
            <person name="Studholme D.J."/>
        </authorList>
    </citation>
    <scope>NUCLEOTIDE SEQUENCE [LARGE SCALE GENOMIC DNA]</scope>
    <source>
        <tissue evidence="9">Leaf</tissue>
    </source>
</reference>
<name>A0A426Y661_ENSVE</name>
<accession>A0A426Y661</accession>
<feature type="domain" description="ABC-2 type transporter transmembrane" evidence="7">
    <location>
        <begin position="1"/>
        <end position="91"/>
    </location>
</feature>
<evidence type="ECO:0000313" key="9">
    <source>
        <dbReference type="EMBL" id="RZR75445.1"/>
    </source>
</evidence>
<feature type="transmembrane region" description="Helical" evidence="6">
    <location>
        <begin position="12"/>
        <end position="35"/>
    </location>
</feature>
<feature type="transmembrane region" description="Helical" evidence="6">
    <location>
        <begin position="73"/>
        <end position="92"/>
    </location>
</feature>
<dbReference type="EMBL" id="KV876804">
    <property type="protein sequence ID" value="RZR75445.1"/>
    <property type="molecule type" value="Genomic_DNA"/>
</dbReference>
<evidence type="ECO:0000256" key="2">
    <source>
        <dbReference type="ARBA" id="ARBA00022448"/>
    </source>
</evidence>
<sequence>MMGFQFVVAKFFWFMFFMFLSYIYYALFGMMTVAITPNQEIAAALSFFLFVLWNIFSGFFIPRKMIPSWWRWYYWADPAAWTVYGLMVSQLGDNVDLLHVAGRSDETVKEFLKEYLGLQDKYLSLIVSLHVAVIVLFLFVFGFSIKHLNFQKR</sequence>
<proteinExistence type="predicted"/>
<feature type="transmembrane region" description="Helical" evidence="6">
    <location>
        <begin position="122"/>
        <end position="145"/>
    </location>
</feature>
<dbReference type="AlphaFoldDB" id="A0A426Y661"/>
<evidence type="ECO:0000256" key="6">
    <source>
        <dbReference type="SAM" id="Phobius"/>
    </source>
</evidence>
<evidence type="ECO:0000256" key="4">
    <source>
        <dbReference type="ARBA" id="ARBA00022989"/>
    </source>
</evidence>
<dbReference type="EMBL" id="AMZH03014692">
    <property type="protein sequence ID" value="RRT47204.1"/>
    <property type="molecule type" value="Genomic_DNA"/>
</dbReference>
<comment type="subcellular location">
    <subcellularLocation>
        <location evidence="1">Membrane</location>
        <topology evidence="1">Multi-pass membrane protein</topology>
    </subcellularLocation>
</comment>
<organism evidence="8 10">
    <name type="scientific">Ensete ventricosum</name>
    <name type="common">Abyssinian banana</name>
    <name type="synonym">Musa ensete</name>
    <dbReference type="NCBI Taxonomy" id="4639"/>
    <lineage>
        <taxon>Eukaryota</taxon>
        <taxon>Viridiplantae</taxon>
        <taxon>Streptophyta</taxon>
        <taxon>Embryophyta</taxon>
        <taxon>Tracheophyta</taxon>
        <taxon>Spermatophyta</taxon>
        <taxon>Magnoliopsida</taxon>
        <taxon>Liliopsida</taxon>
        <taxon>Zingiberales</taxon>
        <taxon>Musaceae</taxon>
        <taxon>Ensete</taxon>
    </lineage>
</organism>
<evidence type="ECO:0000313" key="10">
    <source>
        <dbReference type="Proteomes" id="UP000287651"/>
    </source>
</evidence>
<evidence type="ECO:0000313" key="8">
    <source>
        <dbReference type="EMBL" id="RRT47204.1"/>
    </source>
</evidence>
<dbReference type="GO" id="GO:0140359">
    <property type="term" value="F:ABC-type transporter activity"/>
    <property type="evidence" value="ECO:0007669"/>
    <property type="project" value="InterPro"/>
</dbReference>
<dbReference type="InterPro" id="IPR013525">
    <property type="entry name" value="ABC2_TM"/>
</dbReference>
<evidence type="ECO:0000256" key="5">
    <source>
        <dbReference type="ARBA" id="ARBA00023136"/>
    </source>
</evidence>
<dbReference type="PANTHER" id="PTHR19241">
    <property type="entry name" value="ATP-BINDING CASSETTE TRANSPORTER"/>
    <property type="match status" value="1"/>
</dbReference>
<keyword evidence="3 6" id="KW-0812">Transmembrane</keyword>
<keyword evidence="5 6" id="KW-0472">Membrane</keyword>
<reference evidence="8" key="3">
    <citation type="submission" date="2018-09" db="EMBL/GenBank/DDBJ databases">
        <authorList>
            <person name="Harrison J."/>
            <person name="Moore K.A."/>
            <person name="Paszkiewicz K."/>
            <person name="Jones T."/>
            <person name="Grant M."/>
            <person name="Ambacheew D."/>
            <person name="Muzemil S."/>
            <person name="Studholme D."/>
        </authorList>
    </citation>
    <scope>NUCLEOTIDE SEQUENCE</scope>
</reference>
<evidence type="ECO:0000256" key="1">
    <source>
        <dbReference type="ARBA" id="ARBA00004141"/>
    </source>
</evidence>
<dbReference type="GO" id="GO:0005886">
    <property type="term" value="C:plasma membrane"/>
    <property type="evidence" value="ECO:0007669"/>
    <property type="project" value="UniProtKB-ARBA"/>
</dbReference>
<protein>
    <recommendedName>
        <fullName evidence="7">ABC-2 type transporter transmembrane domain-containing protein</fullName>
    </recommendedName>
</protein>
<keyword evidence="2" id="KW-0813">Transport</keyword>
<gene>
    <name evidence="8" type="ORF">B296_00053896</name>
    <name evidence="9" type="ORF">BHM03_00057979</name>
</gene>
<reference evidence="8 10" key="1">
    <citation type="journal article" date="2014" name="Agronomy (Basel)">
        <title>A Draft Genome Sequence for Ensete ventricosum, the Drought-Tolerant Tree Against Hunger.</title>
        <authorList>
            <person name="Harrison J."/>
            <person name="Moore K.A."/>
            <person name="Paszkiewicz K."/>
            <person name="Jones T."/>
            <person name="Grant M."/>
            <person name="Ambacheew D."/>
            <person name="Muzemil S."/>
            <person name="Studholme D.J."/>
        </authorList>
    </citation>
    <scope>NUCLEOTIDE SEQUENCE [LARGE SCALE GENOMIC DNA]</scope>
</reference>
<dbReference type="Pfam" id="PF01061">
    <property type="entry name" value="ABC2_membrane"/>
    <property type="match status" value="1"/>
</dbReference>